<feature type="region of interest" description="Disordered" evidence="1">
    <location>
        <begin position="105"/>
        <end position="134"/>
    </location>
</feature>
<dbReference type="OrthoDB" id="5983862at2759"/>
<dbReference type="InterPro" id="IPR027867">
    <property type="entry name" value="SPATA48"/>
</dbReference>
<proteinExistence type="predicted"/>
<keyword evidence="3" id="KW-1185">Reference proteome</keyword>
<dbReference type="Pfam" id="PF15073">
    <property type="entry name" value="SPATA48"/>
    <property type="match status" value="1"/>
</dbReference>
<sequence length="354" mass="40272">MDDSITKTIEKLQDVGPSVTDTSLSHKADYADDISVLELEKRARIEKQRSLEAKRNEAIKRLKEKGFPSIRPTLSTTDDFESLCPQSTMDAKVNQKTRKPSCQLMQSLPEKPQNRSPQEITSYRGDKFNAPPETRKYALPIDEPFMSDRLIRAREKARLNNFEGTPTKRTAISNVFPQMAVQDSREITGEDELARKYLYSSVYQTTYRNPSDGTRNGNLCRRIYPLQTLQTLPDPLRSIGGFSAYHPATSSWQPEGFNASVFDAALPRYDHMNEPRPYEFSTYAPRIDQVTSYSGCHGTEDRRVEDDNPYKEYLPLNRVRRTVPGKSFPNLQPNIPGYTGCITDRVKEISPTAG</sequence>
<dbReference type="EMBL" id="LUCH01000983">
    <property type="protein sequence ID" value="KAF5403899.1"/>
    <property type="molecule type" value="Genomic_DNA"/>
</dbReference>
<comment type="caution">
    <text evidence="2">The sequence shown here is derived from an EMBL/GenBank/DDBJ whole genome shotgun (WGS) entry which is preliminary data.</text>
</comment>
<dbReference type="Proteomes" id="UP000748531">
    <property type="component" value="Unassembled WGS sequence"/>
</dbReference>
<gene>
    <name evidence="2" type="ORF">PHET_02303</name>
</gene>
<protein>
    <submittedName>
        <fullName evidence="2">Uncharacterized protein</fullName>
    </submittedName>
</protein>
<name>A0A8J4WKD0_9TREM</name>
<organism evidence="2 3">
    <name type="scientific">Paragonimus heterotremus</name>
    <dbReference type="NCBI Taxonomy" id="100268"/>
    <lineage>
        <taxon>Eukaryota</taxon>
        <taxon>Metazoa</taxon>
        <taxon>Spiralia</taxon>
        <taxon>Lophotrochozoa</taxon>
        <taxon>Platyhelminthes</taxon>
        <taxon>Trematoda</taxon>
        <taxon>Digenea</taxon>
        <taxon>Plagiorchiida</taxon>
        <taxon>Troglotremata</taxon>
        <taxon>Troglotrematidae</taxon>
        <taxon>Paragonimus</taxon>
    </lineage>
</organism>
<reference evidence="2" key="1">
    <citation type="submission" date="2019-05" db="EMBL/GenBank/DDBJ databases">
        <title>Annotation for the trematode Paragonimus heterotremus.</title>
        <authorList>
            <person name="Choi Y.-J."/>
        </authorList>
    </citation>
    <scope>NUCLEOTIDE SEQUENCE</scope>
    <source>
        <strain evidence="2">LC</strain>
    </source>
</reference>
<evidence type="ECO:0000313" key="3">
    <source>
        <dbReference type="Proteomes" id="UP000748531"/>
    </source>
</evidence>
<accession>A0A8J4WKD0</accession>
<dbReference type="AlphaFoldDB" id="A0A8J4WKD0"/>
<evidence type="ECO:0000256" key="1">
    <source>
        <dbReference type="SAM" id="MobiDB-lite"/>
    </source>
</evidence>
<evidence type="ECO:0000313" key="2">
    <source>
        <dbReference type="EMBL" id="KAF5403899.1"/>
    </source>
</evidence>